<proteinExistence type="predicted"/>
<dbReference type="InterPro" id="IPR003141">
    <property type="entry name" value="Pol/His_phosphatase_N"/>
</dbReference>
<dbReference type="SUPFAM" id="SSF89550">
    <property type="entry name" value="PHP domain-like"/>
    <property type="match status" value="1"/>
</dbReference>
<reference evidence="2 3" key="2">
    <citation type="submission" date="2009-02" db="EMBL/GenBank/DDBJ databases">
        <title>Draft genome sequence of Blautia hydrogenotrophica DSM 10507 (Ruminococcus hydrogenotrophicus DSM 10507).</title>
        <authorList>
            <person name="Sudarsanam P."/>
            <person name="Ley R."/>
            <person name="Guruge J."/>
            <person name="Turnbaugh P.J."/>
            <person name="Mahowald M."/>
            <person name="Liep D."/>
            <person name="Gordon J."/>
        </authorList>
    </citation>
    <scope>NUCLEOTIDE SEQUENCE [LARGE SCALE GENOMIC DNA]</scope>
    <source>
        <strain evidence="3">DSM 10507 / JCM 14656 / S5a33</strain>
    </source>
</reference>
<dbReference type="Pfam" id="PF02811">
    <property type="entry name" value="PHP"/>
    <property type="match status" value="1"/>
</dbReference>
<dbReference type="eggNOG" id="COG0613">
    <property type="taxonomic scope" value="Bacteria"/>
</dbReference>
<organism evidence="2 3">
    <name type="scientific">Blautia hydrogenotrophica (strain DSM 10507 / JCM 14656 / S5a33)</name>
    <name type="common">Ruminococcus hydrogenotrophicus</name>
    <dbReference type="NCBI Taxonomy" id="476272"/>
    <lineage>
        <taxon>Bacteria</taxon>
        <taxon>Bacillati</taxon>
        <taxon>Bacillota</taxon>
        <taxon>Clostridia</taxon>
        <taxon>Lachnospirales</taxon>
        <taxon>Lachnospiraceae</taxon>
        <taxon>Blautia</taxon>
    </lineage>
</organism>
<dbReference type="Proteomes" id="UP000003100">
    <property type="component" value="Unassembled WGS sequence"/>
</dbReference>
<dbReference type="HOGENOM" id="CLU_067347_1_0_9"/>
<dbReference type="RefSeq" id="WP_005946512.1">
    <property type="nucleotide sequence ID" value="NZ_CP136423.1"/>
</dbReference>
<dbReference type="AlphaFoldDB" id="C0CJ95"/>
<feature type="domain" description="Polymerase/histidinol phosphatase N-terminal" evidence="1">
    <location>
        <begin position="5"/>
        <end position="70"/>
    </location>
</feature>
<evidence type="ECO:0000313" key="2">
    <source>
        <dbReference type="EMBL" id="EEG50143.1"/>
    </source>
</evidence>
<dbReference type="InterPro" id="IPR016195">
    <property type="entry name" value="Pol/histidinol_Pase-like"/>
</dbReference>
<evidence type="ECO:0000259" key="1">
    <source>
        <dbReference type="SMART" id="SM00481"/>
    </source>
</evidence>
<dbReference type="PANTHER" id="PTHR42924">
    <property type="entry name" value="EXONUCLEASE"/>
    <property type="match status" value="1"/>
</dbReference>
<gene>
    <name evidence="2" type="ORF">RUMHYD_00913</name>
</gene>
<reference evidence="2 3" key="1">
    <citation type="submission" date="2009-01" db="EMBL/GenBank/DDBJ databases">
        <authorList>
            <person name="Fulton L."/>
            <person name="Clifton S."/>
            <person name="Fulton B."/>
            <person name="Xu J."/>
            <person name="Minx P."/>
            <person name="Pepin K.H."/>
            <person name="Johnson M."/>
            <person name="Bhonagiri V."/>
            <person name="Nash W.E."/>
            <person name="Mardis E.R."/>
            <person name="Wilson R.K."/>
        </authorList>
    </citation>
    <scope>NUCLEOTIDE SEQUENCE [LARGE SCALE GENOMIC DNA]</scope>
    <source>
        <strain evidence="3">DSM 10507 / JCM 14656 / S5a33</strain>
    </source>
</reference>
<dbReference type="SMART" id="SM00481">
    <property type="entry name" value="POLIIIAc"/>
    <property type="match status" value="1"/>
</dbReference>
<accession>C0CJ95</accession>
<name>C0CJ95_BLAHS</name>
<dbReference type="InterPro" id="IPR052018">
    <property type="entry name" value="PHP_domain"/>
</dbReference>
<evidence type="ECO:0000313" key="3">
    <source>
        <dbReference type="Proteomes" id="UP000003100"/>
    </source>
</evidence>
<dbReference type="GO" id="GO:0035312">
    <property type="term" value="F:5'-3' DNA exonuclease activity"/>
    <property type="evidence" value="ECO:0007669"/>
    <property type="project" value="TreeGrafter"/>
</dbReference>
<dbReference type="PANTHER" id="PTHR42924:SF3">
    <property type="entry name" value="POLYMERASE_HISTIDINOL PHOSPHATASE N-TERMINAL DOMAIN-CONTAINING PROTEIN"/>
    <property type="match status" value="1"/>
</dbReference>
<dbReference type="InterPro" id="IPR004013">
    <property type="entry name" value="PHP_dom"/>
</dbReference>
<dbReference type="GeneID" id="86821394"/>
<sequence>MRGKIDLHVHSNYSDGTYTPQELVRIALEKGLRAFALTDHDTTEGIPLAAEAARGTGLEVIPGIEFSTSYQGKDVHILGLGICPEDRSFQEQLEYFKTSRERRNEKIIQKMQEKGLPISQEALEKKFPGAVVTRAHFARYLKEEGLVGSNQEAFDRYLGDHACCFVPREKVTPVQAVRLIKENGGYAVLAHPLIYGMAKEKLENLVKELKIFGLDGIEAIYSQNRWNDEGQMRALAKRHGLKITGGSDYHGANKPGIEMGCGKGNLSIPYEIWENLKR</sequence>
<protein>
    <recommendedName>
        <fullName evidence="1">Polymerase/histidinol phosphatase N-terminal domain-containing protein</fullName>
    </recommendedName>
</protein>
<comment type="caution">
    <text evidence="2">The sequence shown here is derived from an EMBL/GenBank/DDBJ whole genome shotgun (WGS) entry which is preliminary data.</text>
</comment>
<dbReference type="CDD" id="cd07438">
    <property type="entry name" value="PHP_HisPPase_AMP"/>
    <property type="match status" value="1"/>
</dbReference>
<dbReference type="Gene3D" id="3.20.20.140">
    <property type="entry name" value="Metal-dependent hydrolases"/>
    <property type="match status" value="1"/>
</dbReference>
<dbReference type="GO" id="GO:0004534">
    <property type="term" value="F:5'-3' RNA exonuclease activity"/>
    <property type="evidence" value="ECO:0007669"/>
    <property type="project" value="TreeGrafter"/>
</dbReference>
<dbReference type="PATRIC" id="fig|476272.21.peg.3923"/>
<keyword evidence="3" id="KW-1185">Reference proteome</keyword>
<dbReference type="Gene3D" id="1.10.150.650">
    <property type="match status" value="1"/>
</dbReference>
<dbReference type="EMBL" id="ACBZ01000040">
    <property type="protein sequence ID" value="EEG50143.1"/>
    <property type="molecule type" value="Genomic_DNA"/>
</dbReference>